<dbReference type="PANTHER" id="PTHR33563:SF9">
    <property type="entry name" value="USPA DOMAIN-CONTAINING PROTEIN"/>
    <property type="match status" value="1"/>
</dbReference>
<dbReference type="GO" id="GO:0016491">
    <property type="term" value="F:oxidoreductase activity"/>
    <property type="evidence" value="ECO:0007669"/>
    <property type="project" value="InterPro"/>
</dbReference>
<dbReference type="Proteomes" id="UP000004994">
    <property type="component" value="Chromosome 8"/>
</dbReference>
<dbReference type="EnsemblPlants" id="Solyc08g076915.1.1">
    <property type="protein sequence ID" value="Solyc08g076915.1.1"/>
    <property type="gene ID" value="Solyc08g076915.1"/>
</dbReference>
<dbReference type="Gramene" id="Solyc08g076915.1.1">
    <property type="protein sequence ID" value="Solyc08g076915.1.1"/>
    <property type="gene ID" value="Solyc08g076915.1"/>
</dbReference>
<reference evidence="1" key="1">
    <citation type="journal article" date="2012" name="Nature">
        <title>The tomato genome sequence provides insights into fleshy fruit evolution.</title>
        <authorList>
            <consortium name="Tomato Genome Consortium"/>
        </authorList>
    </citation>
    <scope>NUCLEOTIDE SEQUENCE [LARGE SCALE GENOMIC DNA]</scope>
    <source>
        <strain evidence="1">cv. Heinz 1706</strain>
    </source>
</reference>
<name>A0A3Q7HTY2_SOLLC</name>
<proteinExistence type="predicted"/>
<dbReference type="InParanoid" id="A0A3Q7HTY2"/>
<sequence>MSGDKEENNFFKRTPEQDFNFQDVPKHVLIVMNALKEFSIESLEWPLKNVALKSCCSVTIIGITPWLNIPLSAKTWSDIWSVDFQEVTMIRERSDQWRSTDYAKYHKVQYLIDLCEKYGVEPKIRTEMGHPLKSLVVDLITTLQPTLVVFDREGLGIDSPRFEIRKKGIEFIQGMLSRGGTRILEIDLCRGRLVPLECPHCVRKSSSSISLGRNGGYLDRGRERGNTI</sequence>
<protein>
    <submittedName>
        <fullName evidence="1">Uncharacterized protein</fullName>
    </submittedName>
</protein>
<evidence type="ECO:0000313" key="1">
    <source>
        <dbReference type="EnsemblPlants" id="Solyc08g076915.1.1"/>
    </source>
</evidence>
<dbReference type="GO" id="GO:0009073">
    <property type="term" value="P:aromatic amino acid family biosynthetic process"/>
    <property type="evidence" value="ECO:0007669"/>
    <property type="project" value="InterPro"/>
</dbReference>
<evidence type="ECO:0000313" key="2">
    <source>
        <dbReference type="Proteomes" id="UP000004994"/>
    </source>
</evidence>
<dbReference type="PANTHER" id="PTHR33563">
    <property type="match status" value="1"/>
</dbReference>
<dbReference type="AlphaFoldDB" id="A0A3Q7HTY2"/>
<accession>A0A3Q7HTY2</accession>
<dbReference type="GO" id="GO:0003856">
    <property type="term" value="F:3-dehydroquinate synthase activity"/>
    <property type="evidence" value="ECO:0007669"/>
    <property type="project" value="InterPro"/>
</dbReference>
<reference evidence="1" key="2">
    <citation type="submission" date="2019-01" db="UniProtKB">
        <authorList>
            <consortium name="EnsemblPlants"/>
        </authorList>
    </citation>
    <scope>IDENTIFICATION</scope>
    <source>
        <strain evidence="1">cv. Heinz 1706</strain>
    </source>
</reference>
<dbReference type="InterPro" id="IPR002812">
    <property type="entry name" value="DHQS"/>
</dbReference>
<organism evidence="1">
    <name type="scientific">Solanum lycopersicum</name>
    <name type="common">Tomato</name>
    <name type="synonym">Lycopersicon esculentum</name>
    <dbReference type="NCBI Taxonomy" id="4081"/>
    <lineage>
        <taxon>Eukaryota</taxon>
        <taxon>Viridiplantae</taxon>
        <taxon>Streptophyta</taxon>
        <taxon>Embryophyta</taxon>
        <taxon>Tracheophyta</taxon>
        <taxon>Spermatophyta</taxon>
        <taxon>Magnoliopsida</taxon>
        <taxon>eudicotyledons</taxon>
        <taxon>Gunneridae</taxon>
        <taxon>Pentapetalae</taxon>
        <taxon>asterids</taxon>
        <taxon>lamiids</taxon>
        <taxon>Solanales</taxon>
        <taxon>Solanaceae</taxon>
        <taxon>Solanoideae</taxon>
        <taxon>Solaneae</taxon>
        <taxon>Solanum</taxon>
        <taxon>Solanum subgen. Lycopersicon</taxon>
    </lineage>
</organism>
<keyword evidence="2" id="KW-1185">Reference proteome</keyword>